<dbReference type="Pfam" id="PF07904">
    <property type="entry name" value="Eaf7"/>
    <property type="match status" value="1"/>
</dbReference>
<keyword evidence="5" id="KW-0804">Transcription</keyword>
<evidence type="ECO:0000256" key="5">
    <source>
        <dbReference type="ARBA" id="ARBA00023163"/>
    </source>
</evidence>
<dbReference type="InterPro" id="IPR012423">
    <property type="entry name" value="Eaf7/MRGBP"/>
</dbReference>
<protein>
    <submittedName>
        <fullName evidence="9">876684d5-042d-49ae-8378-9456e81853ff</fullName>
    </submittedName>
</protein>
<evidence type="ECO:0000256" key="4">
    <source>
        <dbReference type="ARBA" id="ARBA00023015"/>
    </source>
</evidence>
<dbReference type="GO" id="GO:0006325">
    <property type="term" value="P:chromatin organization"/>
    <property type="evidence" value="ECO:0007669"/>
    <property type="project" value="UniProtKB-KW"/>
</dbReference>
<name>A0A8H2VKX1_9HELO</name>
<feature type="compositionally biased region" description="Polar residues" evidence="8">
    <location>
        <begin position="248"/>
        <end position="258"/>
    </location>
</feature>
<comment type="function">
    <text evidence="7">Component of the NuA4 histone acetyltransferase complex which is involved in transcriptional activation of selected genes principally by acetylation of nucleosomal histone H4 and H2A. The NuA4 complex is also involved in DNA repair.</text>
</comment>
<dbReference type="PANTHER" id="PTHR13581:SF5">
    <property type="entry name" value="MRG_MORF4L-BINDING PROTEIN"/>
    <property type="match status" value="1"/>
</dbReference>
<dbReference type="OrthoDB" id="5595141at2759"/>
<evidence type="ECO:0000256" key="6">
    <source>
        <dbReference type="ARBA" id="ARBA00023242"/>
    </source>
</evidence>
<keyword evidence="6" id="KW-0539">Nucleus</keyword>
<evidence type="ECO:0000256" key="7">
    <source>
        <dbReference type="ARBA" id="ARBA00025178"/>
    </source>
</evidence>
<dbReference type="AlphaFoldDB" id="A0A8H2VKX1"/>
<comment type="caution">
    <text evidence="9">The sequence shown here is derived from an EMBL/GenBank/DDBJ whole genome shotgun (WGS) entry which is preliminary data.</text>
</comment>
<feature type="region of interest" description="Disordered" evidence="8">
    <location>
        <begin position="169"/>
        <end position="308"/>
    </location>
</feature>
<sequence>MSSFNSTFNNNEPLSLRGTVAMPPKKKKGSTRAASTPAEDQDAMAIDTPQKAEPPKSSYNILKDPWTDEQETSLFKGIVKWKPAGMHKHFRMISLSEHLRNHGYDPRVEPHTRIPGIWEKLRTCYNLDVIDDRENSFDYEEDTEDRFPEFTLPDNVYGEMCFMRGRRTDEEISEAPSSPPRLMETSEPKESPEPEVHGTSRKRKRGKERGSTVDTTETRTSPHAQSSPPKSTRAGRSANRAAGKAKAESSSRQQSVATVATAEDGVEDDEDEDEEHDEGIDGTPTRPRGADTKKSRAQSSTRKSKRKR</sequence>
<feature type="compositionally biased region" description="Basic and acidic residues" evidence="8">
    <location>
        <begin position="184"/>
        <end position="198"/>
    </location>
</feature>
<keyword evidence="10" id="KW-1185">Reference proteome</keyword>
<gene>
    <name evidence="9" type="ORF">SCLTRI_LOCUS40</name>
</gene>
<keyword evidence="3" id="KW-0156">Chromatin regulator</keyword>
<evidence type="ECO:0000256" key="8">
    <source>
        <dbReference type="SAM" id="MobiDB-lite"/>
    </source>
</evidence>
<evidence type="ECO:0000313" key="9">
    <source>
        <dbReference type="EMBL" id="CAD6439089.1"/>
    </source>
</evidence>
<comment type="subcellular location">
    <subcellularLocation>
        <location evidence="1">Nucleus</location>
    </subcellularLocation>
</comment>
<evidence type="ECO:0000256" key="2">
    <source>
        <dbReference type="ARBA" id="ARBA00007117"/>
    </source>
</evidence>
<dbReference type="PANTHER" id="PTHR13581">
    <property type="entry name" value="MRG-BINDING PROTEIN"/>
    <property type="match status" value="1"/>
</dbReference>
<organism evidence="9 10">
    <name type="scientific">Sclerotinia trifoliorum</name>
    <dbReference type="NCBI Taxonomy" id="28548"/>
    <lineage>
        <taxon>Eukaryota</taxon>
        <taxon>Fungi</taxon>
        <taxon>Dikarya</taxon>
        <taxon>Ascomycota</taxon>
        <taxon>Pezizomycotina</taxon>
        <taxon>Leotiomycetes</taxon>
        <taxon>Helotiales</taxon>
        <taxon>Sclerotiniaceae</taxon>
        <taxon>Sclerotinia</taxon>
    </lineage>
</organism>
<comment type="similarity">
    <text evidence="2">Belongs to the EAF7 family.</text>
</comment>
<dbReference type="EMBL" id="CAJHIA010000002">
    <property type="protein sequence ID" value="CAD6439089.1"/>
    <property type="molecule type" value="Genomic_DNA"/>
</dbReference>
<feature type="region of interest" description="Disordered" evidence="8">
    <location>
        <begin position="1"/>
        <end position="59"/>
    </location>
</feature>
<evidence type="ECO:0000256" key="3">
    <source>
        <dbReference type="ARBA" id="ARBA00022853"/>
    </source>
</evidence>
<reference evidence="9" key="1">
    <citation type="submission" date="2020-10" db="EMBL/GenBank/DDBJ databases">
        <authorList>
            <person name="Kusch S."/>
        </authorList>
    </citation>
    <scope>NUCLEOTIDE SEQUENCE</scope>
    <source>
        <strain evidence="9">SwB9</strain>
    </source>
</reference>
<accession>A0A8H2VKX1</accession>
<feature type="compositionally biased region" description="Polar residues" evidence="8">
    <location>
        <begin position="213"/>
        <end position="230"/>
    </location>
</feature>
<evidence type="ECO:0000256" key="1">
    <source>
        <dbReference type="ARBA" id="ARBA00004123"/>
    </source>
</evidence>
<feature type="compositionally biased region" description="Polar residues" evidence="8">
    <location>
        <begin position="1"/>
        <end position="13"/>
    </location>
</feature>
<feature type="compositionally biased region" description="Acidic residues" evidence="8">
    <location>
        <begin position="264"/>
        <end position="280"/>
    </location>
</feature>
<keyword evidence="4" id="KW-0805">Transcription regulation</keyword>
<dbReference type="GO" id="GO:0006357">
    <property type="term" value="P:regulation of transcription by RNA polymerase II"/>
    <property type="evidence" value="ECO:0007669"/>
    <property type="project" value="TreeGrafter"/>
</dbReference>
<dbReference type="GO" id="GO:0035267">
    <property type="term" value="C:NuA4 histone acetyltransferase complex"/>
    <property type="evidence" value="ECO:0007669"/>
    <property type="project" value="TreeGrafter"/>
</dbReference>
<proteinExistence type="inferred from homology"/>
<evidence type="ECO:0000313" key="10">
    <source>
        <dbReference type="Proteomes" id="UP000624404"/>
    </source>
</evidence>
<dbReference type="GO" id="GO:0005634">
    <property type="term" value="C:nucleus"/>
    <property type="evidence" value="ECO:0007669"/>
    <property type="project" value="UniProtKB-SubCell"/>
</dbReference>
<dbReference type="Proteomes" id="UP000624404">
    <property type="component" value="Unassembled WGS sequence"/>
</dbReference>